<feature type="transmembrane region" description="Helical" evidence="1">
    <location>
        <begin position="475"/>
        <end position="495"/>
    </location>
</feature>
<dbReference type="PANTHER" id="PTHR34219">
    <property type="entry name" value="IRON-REGULATED INNER MEMBRANE PROTEIN-RELATED"/>
    <property type="match status" value="1"/>
</dbReference>
<evidence type="ECO:0000313" key="3">
    <source>
        <dbReference type="Proteomes" id="UP000052268"/>
    </source>
</evidence>
<dbReference type="OrthoDB" id="9776609at2"/>
<organism evidence="2 3">
    <name type="scientific">Novosphingobium barchaimii LL02</name>
    <dbReference type="NCBI Taxonomy" id="1114963"/>
    <lineage>
        <taxon>Bacteria</taxon>
        <taxon>Pseudomonadati</taxon>
        <taxon>Pseudomonadota</taxon>
        <taxon>Alphaproteobacteria</taxon>
        <taxon>Sphingomonadales</taxon>
        <taxon>Sphingomonadaceae</taxon>
        <taxon>Novosphingobium</taxon>
    </lineage>
</organism>
<name>A0A0J7XGG6_9SPHN</name>
<keyword evidence="1" id="KW-1133">Transmembrane helix</keyword>
<keyword evidence="3" id="KW-1185">Reference proteome</keyword>
<feature type="transmembrane region" description="Helical" evidence="1">
    <location>
        <begin position="444"/>
        <end position="463"/>
    </location>
</feature>
<comment type="caution">
    <text evidence="2">The sequence shown here is derived from an EMBL/GenBank/DDBJ whole genome shotgun (WGS) entry which is preliminary data.</text>
</comment>
<feature type="transmembrane region" description="Helical" evidence="1">
    <location>
        <begin position="140"/>
        <end position="161"/>
    </location>
</feature>
<evidence type="ECO:0000256" key="1">
    <source>
        <dbReference type="SAM" id="Phobius"/>
    </source>
</evidence>
<keyword evidence="1" id="KW-0472">Membrane</keyword>
<gene>
    <name evidence="2" type="ORF">V474_05085</name>
</gene>
<evidence type="ECO:0000313" key="2">
    <source>
        <dbReference type="EMBL" id="KMS51131.1"/>
    </source>
</evidence>
<accession>A0A0J7XGG6</accession>
<feature type="transmembrane region" description="Helical" evidence="1">
    <location>
        <begin position="339"/>
        <end position="361"/>
    </location>
</feature>
<dbReference type="Pfam" id="PF03929">
    <property type="entry name" value="PepSY_TM"/>
    <property type="match status" value="1"/>
</dbReference>
<dbReference type="PANTHER" id="PTHR34219:SF4">
    <property type="entry name" value="PEPSY DOMAIN-CONTAINING PROTEIN"/>
    <property type="match status" value="1"/>
</dbReference>
<dbReference type="EMBL" id="JACU01000013">
    <property type="protein sequence ID" value="KMS51131.1"/>
    <property type="molecule type" value="Genomic_DNA"/>
</dbReference>
<keyword evidence="1" id="KW-0812">Transmembrane</keyword>
<reference evidence="2 3" key="1">
    <citation type="journal article" date="2015" name="G3 (Bethesda)">
        <title>Insights into Ongoing Evolution of the Hexachlorocyclohexane Catabolic Pathway from Comparative Genomics of Ten Sphingomonadaceae Strains.</title>
        <authorList>
            <person name="Pearce S.L."/>
            <person name="Oakeshott J.G."/>
            <person name="Pandey G."/>
        </authorList>
    </citation>
    <scope>NUCLEOTIDE SEQUENCE [LARGE SCALE GENOMIC DNA]</scope>
    <source>
        <strain evidence="2 3">LL02</strain>
    </source>
</reference>
<sequence>MKDSLRQSMALFHTWSGLLLGWLLFAMFATGTAAYFQDEITRWMQPEVTGSADPEASAQGAVRYLNKVAPDAISWYITLPNGRSATTQVYWQPGDGTRGKRGETSAVLDQAGRAITVRETSGGFFLYRFHFDLHYMPVLWARYLVGIAAMFMLTAILSGIVTHKKIFADFFMLRFGKGQRSWLDAHNVTAVIALPFHLMITFTGLVTLASMYMPWGIAANYASPSVFQEQVFGREPAAERSGRAQPLVDLAPLMRAASAGWGGKQVGYISVTNPGDATARVLFTRSPGAAIAARGETAAFAGATGKDLAAHTASGAALATESVMIGLHTGRFAQWGLRWLYFLSGIGGTVMVGSGLVLWTVKRRARLPDPARPHFGFRLVERLNIAAIPGLATGIAVYFLANRLLPADLAQRPDREIDSLFLAWLAVGLWGMVRPAGRAWTETLALAGACFAAVPVVNALTTSRGFAASITNGDWLFIAFDLVMIALAACFLHAAGKVAQHRAKKAAAPLRRTSRKAVSQ</sequence>
<dbReference type="Proteomes" id="UP000052268">
    <property type="component" value="Unassembled WGS sequence"/>
</dbReference>
<dbReference type="RefSeq" id="WP_059153388.1">
    <property type="nucleotide sequence ID" value="NZ_KQ130459.1"/>
</dbReference>
<feature type="transmembrane region" description="Helical" evidence="1">
    <location>
        <begin position="421"/>
        <end position="437"/>
    </location>
</feature>
<feature type="transmembrane region" description="Helical" evidence="1">
    <location>
        <begin position="382"/>
        <end position="401"/>
    </location>
</feature>
<proteinExistence type="predicted"/>
<dbReference type="InterPro" id="IPR005625">
    <property type="entry name" value="PepSY-ass_TM"/>
</dbReference>
<dbReference type="PATRIC" id="fig|1114963.3.peg.4657"/>
<dbReference type="AlphaFoldDB" id="A0A0J7XGG6"/>
<protein>
    <submittedName>
        <fullName evidence="2">Peptidase</fullName>
    </submittedName>
</protein>
<feature type="transmembrane region" description="Helical" evidence="1">
    <location>
        <begin position="182"/>
        <end position="206"/>
    </location>
</feature>